<feature type="region of interest" description="Disordered" evidence="9">
    <location>
        <begin position="1570"/>
        <end position="1605"/>
    </location>
</feature>
<keyword evidence="6" id="KW-0653">Protein transport</keyword>
<feature type="compositionally biased region" description="Low complexity" evidence="9">
    <location>
        <begin position="1461"/>
        <end position="1483"/>
    </location>
</feature>
<dbReference type="InterPro" id="IPR021967">
    <property type="entry name" value="Nup98_C"/>
</dbReference>
<feature type="compositionally biased region" description="Pro residues" evidence="9">
    <location>
        <begin position="1279"/>
        <end position="1300"/>
    </location>
</feature>
<feature type="compositionally biased region" description="Low complexity" evidence="9">
    <location>
        <begin position="1020"/>
        <end position="1038"/>
    </location>
</feature>
<evidence type="ECO:0000259" key="11">
    <source>
        <dbReference type="Pfam" id="PF12110"/>
    </source>
</evidence>
<feature type="compositionally biased region" description="Basic and acidic residues" evidence="9">
    <location>
        <begin position="1203"/>
        <end position="1222"/>
    </location>
</feature>
<feature type="compositionally biased region" description="Low complexity" evidence="9">
    <location>
        <begin position="1264"/>
        <end position="1278"/>
    </location>
</feature>
<dbReference type="Pfam" id="PF12110">
    <property type="entry name" value="Nup96"/>
    <property type="match status" value="1"/>
</dbReference>
<evidence type="ECO:0000256" key="2">
    <source>
        <dbReference type="ARBA" id="ARBA00008807"/>
    </source>
</evidence>
<keyword evidence="8 10" id="KW-0472">Membrane</keyword>
<feature type="transmembrane region" description="Helical" evidence="10">
    <location>
        <begin position="220"/>
        <end position="240"/>
    </location>
</feature>
<name>A0AAD5VP21_9AGAR</name>
<feature type="transmembrane region" description="Helical" evidence="10">
    <location>
        <begin position="753"/>
        <end position="776"/>
    </location>
</feature>
<feature type="compositionally biased region" description="Basic and acidic residues" evidence="9">
    <location>
        <begin position="43"/>
        <end position="65"/>
    </location>
</feature>
<feature type="compositionally biased region" description="Acidic residues" evidence="9">
    <location>
        <begin position="1910"/>
        <end position="1925"/>
    </location>
</feature>
<dbReference type="Proteomes" id="UP001213000">
    <property type="component" value="Unassembled WGS sequence"/>
</dbReference>
<feature type="compositionally biased region" description="Basic and acidic residues" evidence="9">
    <location>
        <begin position="2043"/>
        <end position="2061"/>
    </location>
</feature>
<protein>
    <recommendedName>
        <fullName evidence="11">Nuclear pore complex protein NUP96 C-terminal domain-containing protein</fullName>
    </recommendedName>
</protein>
<feature type="region of interest" description="Disordered" evidence="9">
    <location>
        <begin position="1881"/>
        <end position="1949"/>
    </location>
</feature>
<comment type="similarity">
    <text evidence="2">Belongs to the oligopeptide OPT transporter family.</text>
</comment>
<feature type="transmembrane region" description="Helical" evidence="10">
    <location>
        <begin position="484"/>
        <end position="507"/>
    </location>
</feature>
<organism evidence="12 13">
    <name type="scientific">Leucocoprinus birnbaumii</name>
    <dbReference type="NCBI Taxonomy" id="56174"/>
    <lineage>
        <taxon>Eukaryota</taxon>
        <taxon>Fungi</taxon>
        <taxon>Dikarya</taxon>
        <taxon>Basidiomycota</taxon>
        <taxon>Agaricomycotina</taxon>
        <taxon>Agaricomycetes</taxon>
        <taxon>Agaricomycetidae</taxon>
        <taxon>Agaricales</taxon>
        <taxon>Agaricineae</taxon>
        <taxon>Agaricaceae</taxon>
        <taxon>Leucocoprinus</taxon>
    </lineage>
</organism>
<feature type="region of interest" description="Disordered" evidence="9">
    <location>
        <begin position="2013"/>
        <end position="2077"/>
    </location>
</feature>
<evidence type="ECO:0000313" key="12">
    <source>
        <dbReference type="EMBL" id="KAJ3560855.1"/>
    </source>
</evidence>
<evidence type="ECO:0000256" key="4">
    <source>
        <dbReference type="ARBA" id="ARBA00022692"/>
    </source>
</evidence>
<evidence type="ECO:0000256" key="3">
    <source>
        <dbReference type="ARBA" id="ARBA00022448"/>
    </source>
</evidence>
<dbReference type="NCBIfam" id="TIGR00728">
    <property type="entry name" value="OPT_sfam"/>
    <property type="match status" value="1"/>
</dbReference>
<evidence type="ECO:0000256" key="9">
    <source>
        <dbReference type="SAM" id="MobiDB-lite"/>
    </source>
</evidence>
<feature type="compositionally biased region" description="Pro residues" evidence="9">
    <location>
        <begin position="1349"/>
        <end position="1361"/>
    </location>
</feature>
<keyword evidence="4 10" id="KW-0812">Transmembrane</keyword>
<evidence type="ECO:0000256" key="6">
    <source>
        <dbReference type="ARBA" id="ARBA00022927"/>
    </source>
</evidence>
<feature type="region of interest" description="Disordered" evidence="9">
    <location>
        <begin position="859"/>
        <end position="903"/>
    </location>
</feature>
<feature type="compositionally biased region" description="Polar residues" evidence="9">
    <location>
        <begin position="968"/>
        <end position="990"/>
    </location>
</feature>
<feature type="compositionally biased region" description="Basic and acidic residues" evidence="9">
    <location>
        <begin position="1179"/>
        <end position="1189"/>
    </location>
</feature>
<dbReference type="Pfam" id="PF03169">
    <property type="entry name" value="OPT"/>
    <property type="match status" value="1"/>
</dbReference>
<feature type="transmembrane region" description="Helical" evidence="10">
    <location>
        <begin position="435"/>
        <end position="455"/>
    </location>
</feature>
<dbReference type="InterPro" id="IPR004648">
    <property type="entry name" value="Oligpept_transpt"/>
</dbReference>
<evidence type="ECO:0000256" key="1">
    <source>
        <dbReference type="ARBA" id="ARBA00004141"/>
    </source>
</evidence>
<reference evidence="12" key="1">
    <citation type="submission" date="2022-07" db="EMBL/GenBank/DDBJ databases">
        <title>Genome Sequence of Leucocoprinus birnbaumii.</title>
        <authorList>
            <person name="Buettner E."/>
        </authorList>
    </citation>
    <scope>NUCLEOTIDE SEQUENCE</scope>
    <source>
        <strain evidence="12">VT141</strain>
    </source>
</reference>
<feature type="region of interest" description="Disordered" evidence="9">
    <location>
        <begin position="947"/>
        <end position="1075"/>
    </location>
</feature>
<feature type="region of interest" description="Disordered" evidence="9">
    <location>
        <begin position="13"/>
        <end position="65"/>
    </location>
</feature>
<feature type="compositionally biased region" description="Acidic residues" evidence="9">
    <location>
        <begin position="1057"/>
        <end position="1069"/>
    </location>
</feature>
<feature type="compositionally biased region" description="Pro residues" evidence="9">
    <location>
        <begin position="1594"/>
        <end position="1605"/>
    </location>
</feature>
<comment type="caution">
    <text evidence="12">The sequence shown here is derived from an EMBL/GenBank/DDBJ whole genome shotgun (WGS) entry which is preliminary data.</text>
</comment>
<feature type="compositionally biased region" description="Polar residues" evidence="9">
    <location>
        <begin position="873"/>
        <end position="882"/>
    </location>
</feature>
<evidence type="ECO:0000313" key="13">
    <source>
        <dbReference type="Proteomes" id="UP001213000"/>
    </source>
</evidence>
<feature type="transmembrane region" description="Helical" evidence="10">
    <location>
        <begin position="604"/>
        <end position="628"/>
    </location>
</feature>
<feature type="transmembrane region" description="Helical" evidence="10">
    <location>
        <begin position="722"/>
        <end position="741"/>
    </location>
</feature>
<feature type="region of interest" description="Disordered" evidence="9">
    <location>
        <begin position="1148"/>
        <end position="1363"/>
    </location>
</feature>
<dbReference type="EMBL" id="JANIEX010001096">
    <property type="protein sequence ID" value="KAJ3560855.1"/>
    <property type="molecule type" value="Genomic_DNA"/>
</dbReference>
<comment type="subcellular location">
    <subcellularLocation>
        <location evidence="1">Membrane</location>
        <topology evidence="1">Multi-pass membrane protein</topology>
    </subcellularLocation>
</comment>
<proteinExistence type="inferred from homology"/>
<keyword evidence="7 10" id="KW-1133">Transmembrane helix</keyword>
<feature type="transmembrane region" description="Helical" evidence="10">
    <location>
        <begin position="278"/>
        <end position="296"/>
    </location>
</feature>
<feature type="compositionally biased region" description="Polar residues" evidence="9">
    <location>
        <begin position="1248"/>
        <end position="1260"/>
    </location>
</feature>
<feature type="region of interest" description="Disordered" evidence="9">
    <location>
        <begin position="1096"/>
        <end position="1121"/>
    </location>
</feature>
<evidence type="ECO:0000256" key="8">
    <source>
        <dbReference type="ARBA" id="ARBA00023136"/>
    </source>
</evidence>
<feature type="domain" description="Nuclear pore complex protein NUP96 C-terminal" evidence="11">
    <location>
        <begin position="2315"/>
        <end position="2403"/>
    </location>
</feature>
<feature type="transmembrane region" description="Helical" evidence="10">
    <location>
        <begin position="131"/>
        <end position="152"/>
    </location>
</feature>
<dbReference type="GO" id="GO:0015031">
    <property type="term" value="P:protein transport"/>
    <property type="evidence" value="ECO:0007669"/>
    <property type="project" value="UniProtKB-KW"/>
</dbReference>
<feature type="transmembrane region" description="Helical" evidence="10">
    <location>
        <begin position="672"/>
        <end position="692"/>
    </location>
</feature>
<evidence type="ECO:0000256" key="7">
    <source>
        <dbReference type="ARBA" id="ARBA00022989"/>
    </source>
</evidence>
<dbReference type="GO" id="GO:0016020">
    <property type="term" value="C:membrane"/>
    <property type="evidence" value="ECO:0007669"/>
    <property type="project" value="UniProtKB-SubCell"/>
</dbReference>
<feature type="compositionally biased region" description="Low complexity" evidence="9">
    <location>
        <begin position="947"/>
        <end position="965"/>
    </location>
</feature>
<dbReference type="PANTHER" id="PTHR22601">
    <property type="entry name" value="ISP4 LIKE PROTEIN"/>
    <property type="match status" value="1"/>
</dbReference>
<dbReference type="InterPro" id="IPR004813">
    <property type="entry name" value="OPT"/>
</dbReference>
<sequence length="2435" mass="263743">MALLDKLVRRVKEKGGNVDSNDDDNKFPDPVSKASTANDLTNEIDKLDYGNDKANESEKVDSASEGSIVKDEEGQFVNGEPVITSGLDVSKYVVDIRDDGDPALTFRSITMGTVFAGLGAALCQIYQFKPVTMTVSTVFLLLLIYSVGTAWAKFLPTKEKVAGTRFEFLGPTLKVVNPGPFGLKEHVVASLVASTAAAQSTAVLNFAVQRLYYDTNVEATTAVLATFSTACFGYGLVGLLRPLTVYPSEMVYWFNLPTVSIFQALHFDTAGNAKRVKLFWIAFTGMFIYEVFPSYIFPLLNGFSIFCLASQHASPKVVDVFTNLFGGSNGNEGLGFLSVSFDWQYIGSSFMSYPLIQQANSWIGYAICYIVIIALYYSNTWGSLAYPMLSTSLFASNGSIYHQSVVFGSSFQLNETALEEVGLPALTGSNAWHSLTANLAIGGLISHCIFFWGPYAVDSFKLAYNRNQPDPHYQAMKRYKEAPWWWYLILLVFAFVAGSNHFTLVVLHRGFTSWSIHYGKSIPLTSFHMINRLDQQPFSTLLFARMGNGIATNQLMKMVAGAVNPGRPVANLYFSMWSHDVVSTSIGLAGDLKMGQYLKIPPRVMFLTQVWGTILGAMVNYVVMISVVTAQREILLDPVGTNIWSGQVVQSLNSQAVTWSLAKQLYGFKGPYWIIPISLVIGVVPTFFQWLIAKRWPKIGPVQVDTVILPIIYMYSAWMYVGVNSIITSCIIVGLVSQLWLRKHHPGWYKKYNYILGGALDGGAQVMIFILSFAVFGASGAPKPFPTWAGNPGKGLRTQLVSLHFLGQILRHKNTEVLLMLHHHQRIWLRDHHRQGRRGGGSPSKARLVAEAAAAVAAANASRSSTRNADRSMTGNGRQGQQTEERFNIGAPKNPKTFLRRNWRGARSARAALDGIDEGVPNYPPPSFQEATGIPFAASTLTLLAQSSTSSMSTDPSPTVPPSAAEHQLSQSESESTLGRSSPIETPSASESEDSLEIISPQPREGYGHHHGIEFPACPSPSLSYTTAATSTTPSPDSHTSRGRAKTKMASKLDLNDSADEQDEPELEVDPGMVRSSTKKRFLSLSPLRTLFPPKQQQAFQSRALSAHPPGTSPYSAPRSNTHFFRSTTSLASSSVLRFPNFGASTLTLTGNNSKKQQQDDVKSVSGKSTRRSLFPSMSREKEKQRSEDERSDDESIDSWEFLGRDGEVESFGESRRIDCEPRSLMAMIGGSVPESPSPRSPTISSSGELSPTRSLSFTYGATPAPSVLSLVPTVSSSPLPPSSPAPPTPQFPPSSPPTTAPTASSWTEPHPLSLRDRKIQETIQPLLNRKGRKNGNGHHRSKTAPTPIIVPTPPVTPGAGPPVTRVRTRMNQVVNNNQQNDQQEQEQDPVVAEPPTCGVETVASSTTADVEEQQNEELSAAERGDEENARELQRALDTPLPSSPVQSSAMISLGTPSAPPVNASTSASSSPSSVNISISSPTTPVPARGRNMLGAESDGGVQPLSPVAPALKMGVMIDTPTPVRKHAETVECVCKHHSALPSKATNTAIAHPSSRSPSPLAFPPSFKHFDMTPTMSSTPRLGGYRRHYQGRPLPRPPPPPPTYASLEMPPPPMRNAVVDSIYAGHEAFIPSSGSPNTTLVPEGLLIDLENTDDPDISGSWTPPFEDVSHQQLHLASPPITPRRASPISSLTNSPDLNSVRSLPLSFSSANVSSLSGLSEMTELEILAATLGDNHHGGDSGRGVDDGDPNDYEVGPADAARNSNIVNMGSSASTDEPNVSLTGRVEVERRRVTADGRIKLKMNMFGVSVNRCGICISQFREGQHGTVKFKEESCSGHLHVCHCLKSKTMMLASLDRTEGPEYTTVSGHLFSLMTRFRAYASDSDSSGEEDQRPARPLPSKSAQPPKPVEEPAEQESADEDEELSESEASGSESSSSEMHEDELAVVPRAGATLRKRNALVQDEDGEIRYAHEVSTRADPTIIPWAQRLGVDAQKMHVMQTSLFRMPEEAAALKALQQDSGPRTSRKRLEITSPPKALPRKHGRESDIDALRSDSRERRSFAHEPGPPTFRPSRKYARVDKTSSIANDREGSYVDAGLALGRSFRVGWGPGGTLVHLGSICSPNSTSSSANSSTLHLTNTSALLTTNAVNNSSVAGSSDNSPTALSSKLLQHHLTHTNIAPDTFGVPSAFPEPIASSSSSVPPDATPASSSSKHLNFASFASLFPSTDLSSPAMLFRLGVSLFDPIDLRLGNQRNSSSLTAPPAITPDIYNRVTLLRRKAALGHWLEEVVKPNIESDLRTKANGLVSGGAYTPADAAFTHLTGHQIEKACAISADGGYLKLSTLISQTGGDDIFKDDIREQLRVWKSEKLGPGAGTGFGSGLVGRGVWKVYSLLGGILDSDEEELADKDADDLKRLSPMLSDLTKVLFRVRPRRNR</sequence>
<keyword evidence="13" id="KW-1185">Reference proteome</keyword>
<accession>A0AAD5VP21</accession>
<feature type="compositionally biased region" description="Basic residues" evidence="9">
    <location>
        <begin position="1330"/>
        <end position="1343"/>
    </location>
</feature>
<feature type="transmembrane region" description="Helical" evidence="10">
    <location>
        <begin position="359"/>
        <end position="378"/>
    </location>
</feature>
<feature type="compositionally biased region" description="Basic and acidic residues" evidence="9">
    <location>
        <begin position="1421"/>
        <end position="1435"/>
    </location>
</feature>
<feature type="region of interest" description="Disordered" evidence="9">
    <location>
        <begin position="1402"/>
        <end position="1504"/>
    </location>
</feature>
<feature type="compositionally biased region" description="Low complexity" evidence="9">
    <location>
        <begin position="1926"/>
        <end position="1936"/>
    </location>
</feature>
<evidence type="ECO:0000256" key="5">
    <source>
        <dbReference type="ARBA" id="ARBA00022856"/>
    </source>
</evidence>
<gene>
    <name evidence="12" type="ORF">NP233_g10560</name>
</gene>
<keyword evidence="5" id="KW-0571">Peptide transport</keyword>
<keyword evidence="3" id="KW-0813">Transport</keyword>
<evidence type="ECO:0000256" key="10">
    <source>
        <dbReference type="SAM" id="Phobius"/>
    </source>
</evidence>
<dbReference type="GO" id="GO:0035673">
    <property type="term" value="F:oligopeptide transmembrane transporter activity"/>
    <property type="evidence" value="ECO:0007669"/>
    <property type="project" value="InterPro"/>
</dbReference>
<dbReference type="Gene3D" id="1.25.40.690">
    <property type="match status" value="1"/>
</dbReference>